<evidence type="ECO:0000256" key="4">
    <source>
        <dbReference type="ARBA" id="ARBA00022692"/>
    </source>
</evidence>
<comment type="similarity">
    <text evidence="7">Belongs to the binding-protein-dependent transport system permease family.</text>
</comment>
<dbReference type="InterPro" id="IPR035906">
    <property type="entry name" value="MetI-like_sf"/>
</dbReference>
<keyword evidence="2 7" id="KW-0813">Transport</keyword>
<dbReference type="EMBL" id="QFNY01000326">
    <property type="protein sequence ID" value="PZO98085.1"/>
    <property type="molecule type" value="Genomic_DNA"/>
</dbReference>
<protein>
    <submittedName>
        <fullName evidence="9">ABC transporter permease</fullName>
    </submittedName>
</protein>
<dbReference type="SUPFAM" id="SSF161098">
    <property type="entry name" value="MetI-like"/>
    <property type="match status" value="1"/>
</dbReference>
<name>A0A2W5CST9_9CORY</name>
<dbReference type="PANTHER" id="PTHR43163:SF6">
    <property type="entry name" value="DIPEPTIDE TRANSPORT SYSTEM PERMEASE PROTEIN DPPB-RELATED"/>
    <property type="match status" value="1"/>
</dbReference>
<evidence type="ECO:0000256" key="3">
    <source>
        <dbReference type="ARBA" id="ARBA00022475"/>
    </source>
</evidence>
<evidence type="ECO:0000256" key="6">
    <source>
        <dbReference type="ARBA" id="ARBA00023136"/>
    </source>
</evidence>
<accession>A0A2W5CST9</accession>
<reference evidence="9 10" key="1">
    <citation type="submission" date="2017-11" db="EMBL/GenBank/DDBJ databases">
        <title>Infants hospitalized years apart are colonized by the same room-sourced microbial strains.</title>
        <authorList>
            <person name="Brooks B."/>
            <person name="Olm M.R."/>
            <person name="Firek B.A."/>
            <person name="Baker R."/>
            <person name="Thomas B.C."/>
            <person name="Morowitz M.J."/>
            <person name="Banfield J.F."/>
        </authorList>
    </citation>
    <scope>NUCLEOTIDE SEQUENCE [LARGE SCALE GENOMIC DNA]</scope>
    <source>
        <strain evidence="9">S2_012_000_R3_87</strain>
    </source>
</reference>
<feature type="transmembrane region" description="Helical" evidence="7">
    <location>
        <begin position="163"/>
        <end position="183"/>
    </location>
</feature>
<comment type="caution">
    <text evidence="9">The sequence shown here is derived from an EMBL/GenBank/DDBJ whole genome shotgun (WGS) entry which is preliminary data.</text>
</comment>
<organism evidence="9 10">
    <name type="scientific">Corynebacterium urealyticum</name>
    <dbReference type="NCBI Taxonomy" id="43771"/>
    <lineage>
        <taxon>Bacteria</taxon>
        <taxon>Bacillati</taxon>
        <taxon>Actinomycetota</taxon>
        <taxon>Actinomycetes</taxon>
        <taxon>Mycobacteriales</taxon>
        <taxon>Corynebacteriaceae</taxon>
        <taxon>Corynebacterium</taxon>
    </lineage>
</organism>
<evidence type="ECO:0000256" key="2">
    <source>
        <dbReference type="ARBA" id="ARBA00022448"/>
    </source>
</evidence>
<dbReference type="Gene3D" id="1.10.3720.10">
    <property type="entry name" value="MetI-like"/>
    <property type="match status" value="1"/>
</dbReference>
<keyword evidence="5 7" id="KW-1133">Transmembrane helix</keyword>
<dbReference type="PROSITE" id="PS50928">
    <property type="entry name" value="ABC_TM1"/>
    <property type="match status" value="1"/>
</dbReference>
<keyword evidence="4 7" id="KW-0812">Transmembrane</keyword>
<dbReference type="CDD" id="cd06261">
    <property type="entry name" value="TM_PBP2"/>
    <property type="match status" value="1"/>
</dbReference>
<evidence type="ECO:0000313" key="9">
    <source>
        <dbReference type="EMBL" id="PZO98085.1"/>
    </source>
</evidence>
<comment type="subcellular location">
    <subcellularLocation>
        <location evidence="1 7">Cell membrane</location>
        <topology evidence="1 7">Multi-pass membrane protein</topology>
    </subcellularLocation>
</comment>
<evidence type="ECO:0000259" key="8">
    <source>
        <dbReference type="PROSITE" id="PS50928"/>
    </source>
</evidence>
<dbReference type="InterPro" id="IPR000515">
    <property type="entry name" value="MetI-like"/>
</dbReference>
<evidence type="ECO:0000256" key="7">
    <source>
        <dbReference type="RuleBase" id="RU363032"/>
    </source>
</evidence>
<dbReference type="GO" id="GO:0005886">
    <property type="term" value="C:plasma membrane"/>
    <property type="evidence" value="ECO:0007669"/>
    <property type="project" value="UniProtKB-SubCell"/>
</dbReference>
<dbReference type="GO" id="GO:0055085">
    <property type="term" value="P:transmembrane transport"/>
    <property type="evidence" value="ECO:0007669"/>
    <property type="project" value="InterPro"/>
</dbReference>
<dbReference type="Proteomes" id="UP000249451">
    <property type="component" value="Unassembled WGS sequence"/>
</dbReference>
<feature type="domain" description="ABC transmembrane type-1" evidence="8">
    <location>
        <begin position="89"/>
        <end position="269"/>
    </location>
</feature>
<proteinExistence type="inferred from homology"/>
<sequence length="269" mass="29174">MRLLRFIGTLFAASVLIFLLMRAVPGNPARVALGVNATDEAVEKLTHSMGLDRPLIVQYAEWMKGLFTGHFGISLSSQQDITPLVLDRAQVTLLLIVLAIALALAGAIPMGLLLARFRLPVLNAATQLGIAVPSFLAGILLVAVFSVHLGWLPANGWQLPREGLSHLVLPVISLALVQGAMLTRYVRATLVEEMDKDYIRTARAMGEAVVIENVFVLPGLGSMLLSAVSSRDLITVQTLIMVFVTFTLTVNLLTDAAYRLIDPRLKEAR</sequence>
<keyword evidence="3" id="KW-1003">Cell membrane</keyword>
<dbReference type="Pfam" id="PF00528">
    <property type="entry name" value="BPD_transp_1"/>
    <property type="match status" value="1"/>
</dbReference>
<evidence type="ECO:0000256" key="5">
    <source>
        <dbReference type="ARBA" id="ARBA00022989"/>
    </source>
</evidence>
<evidence type="ECO:0000313" key="10">
    <source>
        <dbReference type="Proteomes" id="UP000249451"/>
    </source>
</evidence>
<feature type="transmembrane region" description="Helical" evidence="7">
    <location>
        <begin position="234"/>
        <end position="254"/>
    </location>
</feature>
<gene>
    <name evidence="9" type="ORF">DI609_11585</name>
</gene>
<dbReference type="PANTHER" id="PTHR43163">
    <property type="entry name" value="DIPEPTIDE TRANSPORT SYSTEM PERMEASE PROTEIN DPPB-RELATED"/>
    <property type="match status" value="1"/>
</dbReference>
<dbReference type="AlphaFoldDB" id="A0A2W5CST9"/>
<feature type="transmembrane region" description="Helical" evidence="7">
    <location>
        <begin position="93"/>
        <end position="115"/>
    </location>
</feature>
<dbReference type="InterPro" id="IPR045621">
    <property type="entry name" value="BPD_transp_1_N"/>
</dbReference>
<keyword evidence="6 7" id="KW-0472">Membrane</keyword>
<dbReference type="Pfam" id="PF19300">
    <property type="entry name" value="BPD_transp_1_N"/>
    <property type="match status" value="1"/>
</dbReference>
<evidence type="ECO:0000256" key="1">
    <source>
        <dbReference type="ARBA" id="ARBA00004651"/>
    </source>
</evidence>
<feature type="transmembrane region" description="Helical" evidence="7">
    <location>
        <begin position="127"/>
        <end position="151"/>
    </location>
</feature>
<feature type="transmembrane region" description="Helical" evidence="7">
    <location>
        <begin position="204"/>
        <end position="228"/>
    </location>
</feature>